<feature type="transmembrane region" description="Helical" evidence="8">
    <location>
        <begin position="6"/>
        <end position="23"/>
    </location>
</feature>
<feature type="transmembrane region" description="Helical" evidence="8">
    <location>
        <begin position="65"/>
        <end position="83"/>
    </location>
</feature>
<organism evidence="9 10">
    <name type="scientific">Nonomuraea purpurea</name>
    <dbReference type="NCBI Taxonomy" id="1849276"/>
    <lineage>
        <taxon>Bacteria</taxon>
        <taxon>Bacillati</taxon>
        <taxon>Actinomycetota</taxon>
        <taxon>Actinomycetes</taxon>
        <taxon>Streptosporangiales</taxon>
        <taxon>Streptosporangiaceae</taxon>
        <taxon>Nonomuraea</taxon>
    </lineage>
</organism>
<evidence type="ECO:0000256" key="4">
    <source>
        <dbReference type="ARBA" id="ARBA00022692"/>
    </source>
</evidence>
<feature type="region of interest" description="Disordered" evidence="7">
    <location>
        <begin position="83"/>
        <end position="103"/>
    </location>
</feature>
<keyword evidence="5 8" id="KW-1133">Transmembrane helix</keyword>
<protein>
    <submittedName>
        <fullName evidence="9">GlsB/YeaQ/YmgE family stress response membrane protein</fullName>
    </submittedName>
</protein>
<sequence>MIGAIISAIIIGAIIGALARLIVPGKQNMSVGLTIIVGIVAALIGTLIAQAVGLANTRGINWLEHIIQLILAIAGVLLVTRLGPRRTGGTRGTGPGSGPGTPT</sequence>
<dbReference type="PANTHER" id="PTHR33884">
    <property type="entry name" value="UPF0410 PROTEIN YMGE"/>
    <property type="match status" value="1"/>
</dbReference>
<keyword evidence="3" id="KW-1003">Cell membrane</keyword>
<keyword evidence="6 8" id="KW-0472">Membrane</keyword>
<accession>A0ABV8GMJ8</accession>
<evidence type="ECO:0000256" key="2">
    <source>
        <dbReference type="ARBA" id="ARBA00011006"/>
    </source>
</evidence>
<evidence type="ECO:0000256" key="7">
    <source>
        <dbReference type="SAM" id="MobiDB-lite"/>
    </source>
</evidence>
<reference evidence="10" key="1">
    <citation type="journal article" date="2019" name="Int. J. Syst. Evol. Microbiol.">
        <title>The Global Catalogue of Microorganisms (GCM) 10K type strain sequencing project: providing services to taxonomists for standard genome sequencing and annotation.</title>
        <authorList>
            <consortium name="The Broad Institute Genomics Platform"/>
            <consortium name="The Broad Institute Genome Sequencing Center for Infectious Disease"/>
            <person name="Wu L."/>
            <person name="Ma J."/>
        </authorList>
    </citation>
    <scope>NUCLEOTIDE SEQUENCE [LARGE SCALE GENOMIC DNA]</scope>
    <source>
        <strain evidence="10">TBRC 1276</strain>
    </source>
</reference>
<evidence type="ECO:0000313" key="10">
    <source>
        <dbReference type="Proteomes" id="UP001595851"/>
    </source>
</evidence>
<dbReference type="EMBL" id="JBHSBI010000027">
    <property type="protein sequence ID" value="MFC4013409.1"/>
    <property type="molecule type" value="Genomic_DNA"/>
</dbReference>
<evidence type="ECO:0000256" key="5">
    <source>
        <dbReference type="ARBA" id="ARBA00022989"/>
    </source>
</evidence>
<evidence type="ECO:0000256" key="6">
    <source>
        <dbReference type="ARBA" id="ARBA00023136"/>
    </source>
</evidence>
<feature type="compositionally biased region" description="Gly residues" evidence="7">
    <location>
        <begin position="89"/>
        <end position="103"/>
    </location>
</feature>
<keyword evidence="10" id="KW-1185">Reference proteome</keyword>
<comment type="similarity">
    <text evidence="2">Belongs to the UPF0410 family.</text>
</comment>
<dbReference type="RefSeq" id="WP_379533276.1">
    <property type="nucleotide sequence ID" value="NZ_JBHSBI010000027.1"/>
</dbReference>
<proteinExistence type="inferred from homology"/>
<dbReference type="PANTHER" id="PTHR33884:SF3">
    <property type="entry name" value="UPF0410 PROTEIN YMGE"/>
    <property type="match status" value="1"/>
</dbReference>
<dbReference type="Proteomes" id="UP001595851">
    <property type="component" value="Unassembled WGS sequence"/>
</dbReference>
<evidence type="ECO:0000256" key="3">
    <source>
        <dbReference type="ARBA" id="ARBA00022475"/>
    </source>
</evidence>
<name>A0ABV8GMJ8_9ACTN</name>
<keyword evidence="4 8" id="KW-0812">Transmembrane</keyword>
<dbReference type="InterPro" id="IPR007341">
    <property type="entry name" value="Transgly_assoc"/>
</dbReference>
<comment type="subcellular location">
    <subcellularLocation>
        <location evidence="1">Cell membrane</location>
        <topology evidence="1">Multi-pass membrane protein</topology>
    </subcellularLocation>
</comment>
<evidence type="ECO:0000256" key="8">
    <source>
        <dbReference type="SAM" id="Phobius"/>
    </source>
</evidence>
<feature type="transmembrane region" description="Helical" evidence="8">
    <location>
        <begin position="30"/>
        <end position="53"/>
    </location>
</feature>
<evidence type="ECO:0000313" key="9">
    <source>
        <dbReference type="EMBL" id="MFC4013409.1"/>
    </source>
</evidence>
<gene>
    <name evidence="9" type="ORF">ACFOY2_39715</name>
</gene>
<comment type="caution">
    <text evidence="9">The sequence shown here is derived from an EMBL/GenBank/DDBJ whole genome shotgun (WGS) entry which is preliminary data.</text>
</comment>
<evidence type="ECO:0000256" key="1">
    <source>
        <dbReference type="ARBA" id="ARBA00004651"/>
    </source>
</evidence>